<keyword evidence="7" id="KW-0805">Transcription regulation</keyword>
<dbReference type="PROSITE" id="PS00028">
    <property type="entry name" value="ZINC_FINGER_C2H2_1"/>
    <property type="match status" value="9"/>
</dbReference>
<name>A0A8M1KFF9_CLUHA</name>
<feature type="domain" description="C2H2-type" evidence="13">
    <location>
        <begin position="481"/>
        <end position="508"/>
    </location>
</feature>
<evidence type="ECO:0000256" key="9">
    <source>
        <dbReference type="ARBA" id="ARBA00023163"/>
    </source>
</evidence>
<dbReference type="FunFam" id="3.30.160.60:FF:001443">
    <property type="entry name" value="Zinc finger protein 668"/>
    <property type="match status" value="1"/>
</dbReference>
<keyword evidence="9" id="KW-0804">Transcription</keyword>
<reference evidence="15" key="1">
    <citation type="submission" date="2025-08" db="UniProtKB">
        <authorList>
            <consortium name="RefSeq"/>
        </authorList>
    </citation>
    <scope>IDENTIFICATION</scope>
</reference>
<dbReference type="GO" id="GO:0005667">
    <property type="term" value="C:transcription regulator complex"/>
    <property type="evidence" value="ECO:0007669"/>
    <property type="project" value="TreeGrafter"/>
</dbReference>
<keyword evidence="4" id="KW-0677">Repeat</keyword>
<protein>
    <submittedName>
        <fullName evidence="15">Zinc finger protein 436-like</fullName>
    </submittedName>
</protein>
<dbReference type="InterPro" id="IPR013087">
    <property type="entry name" value="Znf_C2H2_type"/>
</dbReference>
<accession>A0A8M1KFF9</accession>
<feature type="domain" description="C2H2-type" evidence="13">
    <location>
        <begin position="537"/>
        <end position="564"/>
    </location>
</feature>
<dbReference type="GO" id="GO:0000978">
    <property type="term" value="F:RNA polymerase II cis-regulatory region sequence-specific DNA binding"/>
    <property type="evidence" value="ECO:0007669"/>
    <property type="project" value="TreeGrafter"/>
</dbReference>
<dbReference type="OrthoDB" id="9948370at2759"/>
<organism evidence="14 15">
    <name type="scientific">Clupea harengus</name>
    <name type="common">Atlantic herring</name>
    <dbReference type="NCBI Taxonomy" id="7950"/>
    <lineage>
        <taxon>Eukaryota</taxon>
        <taxon>Metazoa</taxon>
        <taxon>Chordata</taxon>
        <taxon>Craniata</taxon>
        <taxon>Vertebrata</taxon>
        <taxon>Euteleostomi</taxon>
        <taxon>Actinopterygii</taxon>
        <taxon>Neopterygii</taxon>
        <taxon>Teleostei</taxon>
        <taxon>Clupei</taxon>
        <taxon>Clupeiformes</taxon>
        <taxon>Clupeoidei</taxon>
        <taxon>Clupeidae</taxon>
        <taxon>Clupea</taxon>
    </lineage>
</organism>
<evidence type="ECO:0000256" key="4">
    <source>
        <dbReference type="ARBA" id="ARBA00022737"/>
    </source>
</evidence>
<comment type="similarity">
    <text evidence="2">Belongs to the krueppel C2H2-type zinc-finger protein family.</text>
</comment>
<dbReference type="PANTHER" id="PTHR14003">
    <property type="entry name" value="TRANSCRIPTIONAL REPRESSOR PROTEIN YY"/>
    <property type="match status" value="1"/>
</dbReference>
<dbReference type="GO" id="GO:0008270">
    <property type="term" value="F:zinc ion binding"/>
    <property type="evidence" value="ECO:0007669"/>
    <property type="project" value="UniProtKB-KW"/>
</dbReference>
<dbReference type="GO" id="GO:0031519">
    <property type="term" value="C:PcG protein complex"/>
    <property type="evidence" value="ECO:0007669"/>
    <property type="project" value="TreeGrafter"/>
</dbReference>
<feature type="domain" description="C2H2-type" evidence="13">
    <location>
        <begin position="313"/>
        <end position="340"/>
    </location>
</feature>
<dbReference type="PROSITE" id="PS50157">
    <property type="entry name" value="ZINC_FINGER_C2H2_2"/>
    <property type="match status" value="9"/>
</dbReference>
<dbReference type="Pfam" id="PF14973">
    <property type="entry name" value="TINF2_N"/>
    <property type="match status" value="1"/>
</dbReference>
<keyword evidence="6" id="KW-0862">Zinc</keyword>
<feature type="compositionally biased region" description="Acidic residues" evidence="12">
    <location>
        <begin position="258"/>
        <end position="284"/>
    </location>
</feature>
<comment type="subcellular location">
    <subcellularLocation>
        <location evidence="1">Nucleus</location>
    </subcellularLocation>
</comment>
<evidence type="ECO:0000256" key="8">
    <source>
        <dbReference type="ARBA" id="ARBA00023125"/>
    </source>
</evidence>
<dbReference type="FunFam" id="3.30.160.60:FF:001506">
    <property type="entry name" value="Zinc finger protein"/>
    <property type="match status" value="1"/>
</dbReference>
<dbReference type="CDD" id="cd11657">
    <property type="entry name" value="TIN2_N"/>
    <property type="match status" value="1"/>
</dbReference>
<dbReference type="GO" id="GO:0000785">
    <property type="term" value="C:chromatin"/>
    <property type="evidence" value="ECO:0007669"/>
    <property type="project" value="TreeGrafter"/>
</dbReference>
<gene>
    <name evidence="15" type="primary">LOC122129926</name>
</gene>
<feature type="domain" description="C2H2-type" evidence="13">
    <location>
        <begin position="397"/>
        <end position="424"/>
    </location>
</feature>
<dbReference type="GO" id="GO:0000981">
    <property type="term" value="F:DNA-binding transcription factor activity, RNA polymerase II-specific"/>
    <property type="evidence" value="ECO:0007669"/>
    <property type="project" value="TreeGrafter"/>
</dbReference>
<feature type="domain" description="C2H2-type" evidence="13">
    <location>
        <begin position="341"/>
        <end position="368"/>
    </location>
</feature>
<evidence type="ECO:0000256" key="5">
    <source>
        <dbReference type="ARBA" id="ARBA00022771"/>
    </source>
</evidence>
<evidence type="ECO:0000256" key="6">
    <source>
        <dbReference type="ARBA" id="ARBA00022833"/>
    </source>
</evidence>
<keyword evidence="8" id="KW-0238">DNA-binding</keyword>
<dbReference type="InterPro" id="IPR029400">
    <property type="entry name" value="TINF2_N"/>
</dbReference>
<evidence type="ECO:0000256" key="1">
    <source>
        <dbReference type="ARBA" id="ARBA00004123"/>
    </source>
</evidence>
<evidence type="ECO:0000256" key="3">
    <source>
        <dbReference type="ARBA" id="ARBA00022723"/>
    </source>
</evidence>
<dbReference type="FunFam" id="3.30.160.60:FF:000624">
    <property type="entry name" value="zinc finger protein 697"/>
    <property type="match status" value="1"/>
</dbReference>
<evidence type="ECO:0000256" key="2">
    <source>
        <dbReference type="ARBA" id="ARBA00006991"/>
    </source>
</evidence>
<dbReference type="PANTHER" id="PTHR14003:SF23">
    <property type="entry name" value="ZINC FINGER PROTEIN 143"/>
    <property type="match status" value="1"/>
</dbReference>
<evidence type="ECO:0000313" key="14">
    <source>
        <dbReference type="Proteomes" id="UP000515152"/>
    </source>
</evidence>
<evidence type="ECO:0000256" key="7">
    <source>
        <dbReference type="ARBA" id="ARBA00023015"/>
    </source>
</evidence>
<evidence type="ECO:0000256" key="12">
    <source>
        <dbReference type="SAM" id="MobiDB-lite"/>
    </source>
</evidence>
<feature type="region of interest" description="Disordered" evidence="12">
    <location>
        <begin position="246"/>
        <end position="310"/>
    </location>
</feature>
<dbReference type="GeneID" id="122129926"/>
<dbReference type="SMART" id="SM00355">
    <property type="entry name" value="ZnF_C2H2"/>
    <property type="match status" value="9"/>
</dbReference>
<evidence type="ECO:0000256" key="11">
    <source>
        <dbReference type="PROSITE-ProRule" id="PRU00042"/>
    </source>
</evidence>
<dbReference type="Pfam" id="PF00096">
    <property type="entry name" value="zf-C2H2"/>
    <property type="match status" value="5"/>
</dbReference>
<evidence type="ECO:0000259" key="13">
    <source>
        <dbReference type="PROSITE" id="PS50157"/>
    </source>
</evidence>
<feature type="domain" description="C2H2-type" evidence="13">
    <location>
        <begin position="565"/>
        <end position="588"/>
    </location>
</feature>
<keyword evidence="10" id="KW-0539">Nucleus</keyword>
<dbReference type="AlphaFoldDB" id="A0A8M1KFF9"/>
<dbReference type="Proteomes" id="UP000515152">
    <property type="component" value="Unplaced"/>
</dbReference>
<feature type="domain" description="C2H2-type" evidence="13">
    <location>
        <begin position="509"/>
        <end position="536"/>
    </location>
</feature>
<evidence type="ECO:0000313" key="15">
    <source>
        <dbReference type="RefSeq" id="XP_042560589.1"/>
    </source>
</evidence>
<sequence length="588" mass="66389">MGRNSVLKSKVSSIPPSSLRLLVPPIRLMAAAMLQTVQLRRVVHYGKLEEFVTLVTEVFPDILSRKEMIMLILGLRGRLILKLCQEDHKSAPKTIQPHIVRMRQFAKDMQQRENNKDPSVKTLVGNFLELVQNLLKDINTWNHFFQEVFPSMYGKKFDTALESLMSEFLSRLEKMLPVPDFKEAASFLSDSLSDLELCFQTVTDPDQLKPLLLHKPAATNKFDKETPFGDTILSALSCQSSTAVDQQSVCPNPKSATNEEESSTCLEENSDVDDFVEELQEESENNQKAKGDQFTGTSAKPSKGRKAAKKPLHECPSCGKTCLSAAGLKRHVRLHSGDFLLSCTSCKRRFSTEKALNKHLQVHANSSVSDKRSKTSKVKEPVPCCLCGKSHTKPNPPACDQCGKRYCTYVGLYRHRKLHSGERPYLCTLCGKGFAYSDILRAHMRTHTGVRSHSCPVCEKKFVQGSGLVRHLRTHTGERPYACKTCSKTFLSKPELELHTRTHTGERPYHCLQCGKRFVASTHLINHMRTHTGERPHSCPHCDKRFGLPDQLRKHLLVHTGEKPYECPECGKKFSQQGNMKTHLRTHI</sequence>
<dbReference type="KEGG" id="char:122129926"/>
<feature type="domain" description="C2H2-type" evidence="13">
    <location>
        <begin position="425"/>
        <end position="452"/>
    </location>
</feature>
<evidence type="ECO:0000256" key="10">
    <source>
        <dbReference type="ARBA" id="ARBA00023242"/>
    </source>
</evidence>
<dbReference type="FunFam" id="3.30.160.60:FF:002343">
    <property type="entry name" value="Zinc finger protein 33A"/>
    <property type="match status" value="1"/>
</dbReference>
<feature type="domain" description="C2H2-type" evidence="13">
    <location>
        <begin position="453"/>
        <end position="480"/>
    </location>
</feature>
<dbReference type="FunFam" id="3.30.160.60:FF:000671">
    <property type="entry name" value="Zinc finger protein 26"/>
    <property type="match status" value="1"/>
</dbReference>
<keyword evidence="5 11" id="KW-0863">Zinc-finger</keyword>
<keyword evidence="3" id="KW-0479">Metal-binding</keyword>
<keyword evidence="14" id="KW-1185">Reference proteome</keyword>
<dbReference type="Pfam" id="PF13912">
    <property type="entry name" value="zf-C2H2_6"/>
    <property type="match status" value="3"/>
</dbReference>
<dbReference type="FunFam" id="3.30.160.60:FF:002065">
    <property type="entry name" value="Si:ch211-266d19.4"/>
    <property type="match status" value="1"/>
</dbReference>
<dbReference type="RefSeq" id="XP_042560589.1">
    <property type="nucleotide sequence ID" value="XM_042704655.1"/>
</dbReference>
<feature type="compositionally biased region" description="Polar residues" evidence="12">
    <location>
        <begin position="246"/>
        <end position="256"/>
    </location>
</feature>
<proteinExistence type="inferred from homology"/>